<name>A0ABS4Y5F4_9ACTN</name>
<dbReference type="InterPro" id="IPR003594">
    <property type="entry name" value="HATPase_dom"/>
</dbReference>
<proteinExistence type="predicted"/>
<protein>
    <submittedName>
        <fullName evidence="3">Anti-sigma regulatory factor (Ser/Thr protein kinase)</fullName>
    </submittedName>
</protein>
<evidence type="ECO:0000313" key="4">
    <source>
        <dbReference type="Proteomes" id="UP001519291"/>
    </source>
</evidence>
<dbReference type="Gene3D" id="3.30.565.10">
    <property type="entry name" value="Histidine kinase-like ATPase, C-terminal domain"/>
    <property type="match status" value="1"/>
</dbReference>
<dbReference type="Proteomes" id="UP001519291">
    <property type="component" value="Unassembled WGS sequence"/>
</dbReference>
<dbReference type="PANTHER" id="PTHR35526">
    <property type="entry name" value="ANTI-SIGMA-F FACTOR RSBW-RELATED"/>
    <property type="match status" value="1"/>
</dbReference>
<organism evidence="3 4">
    <name type="scientific">Streptomyces syringium</name>
    <dbReference type="NCBI Taxonomy" id="76729"/>
    <lineage>
        <taxon>Bacteria</taxon>
        <taxon>Bacillati</taxon>
        <taxon>Actinomycetota</taxon>
        <taxon>Actinomycetes</taxon>
        <taxon>Kitasatosporales</taxon>
        <taxon>Streptomycetaceae</taxon>
        <taxon>Streptomyces</taxon>
    </lineage>
</organism>
<dbReference type="InterPro" id="IPR036890">
    <property type="entry name" value="HATPase_C_sf"/>
</dbReference>
<sequence length="158" mass="17389">MQRFRSMTLFAEWQDTVWAARNLAGSALEDWGLHALVDDVRLVVSELVGNVVQHAVPDDRLACPGAPRRIDVTLTMWPKWLFLGVADEDSSPPTFPLGESFSPELAHGLPEAVLPDSGRGLLIIHRLADALWWAPEESGGKTIFCRFDLGERCADGPA</sequence>
<keyword evidence="4" id="KW-1185">Reference proteome</keyword>
<evidence type="ECO:0000259" key="2">
    <source>
        <dbReference type="Pfam" id="PF13581"/>
    </source>
</evidence>
<dbReference type="CDD" id="cd16936">
    <property type="entry name" value="HATPase_RsbW-like"/>
    <property type="match status" value="1"/>
</dbReference>
<dbReference type="PANTHER" id="PTHR35526:SF3">
    <property type="entry name" value="ANTI-SIGMA-F FACTOR RSBW"/>
    <property type="match status" value="1"/>
</dbReference>
<dbReference type="SUPFAM" id="SSF55874">
    <property type="entry name" value="ATPase domain of HSP90 chaperone/DNA topoisomerase II/histidine kinase"/>
    <property type="match status" value="1"/>
</dbReference>
<gene>
    <name evidence="3" type="ORF">JO379_003471</name>
</gene>
<dbReference type="EMBL" id="JAGIOH010000001">
    <property type="protein sequence ID" value="MBP2404002.1"/>
    <property type="molecule type" value="Genomic_DNA"/>
</dbReference>
<evidence type="ECO:0000256" key="1">
    <source>
        <dbReference type="ARBA" id="ARBA00022527"/>
    </source>
</evidence>
<dbReference type="RefSeq" id="WP_372449092.1">
    <property type="nucleotide sequence ID" value="NZ_JAGIOH010000001.1"/>
</dbReference>
<reference evidence="3 4" key="1">
    <citation type="submission" date="2021-03" db="EMBL/GenBank/DDBJ databases">
        <title>Sequencing the genomes of 1000 actinobacteria strains.</title>
        <authorList>
            <person name="Klenk H.-P."/>
        </authorList>
    </citation>
    <scope>NUCLEOTIDE SEQUENCE [LARGE SCALE GENOMIC DNA]</scope>
    <source>
        <strain evidence="3 4">DSM 41480</strain>
    </source>
</reference>
<evidence type="ECO:0000313" key="3">
    <source>
        <dbReference type="EMBL" id="MBP2404002.1"/>
    </source>
</evidence>
<dbReference type="GeneID" id="91570350"/>
<dbReference type="InterPro" id="IPR050267">
    <property type="entry name" value="Anti-sigma-factor_SerPK"/>
</dbReference>
<keyword evidence="1" id="KW-0808">Transferase</keyword>
<feature type="domain" description="Histidine kinase/HSP90-like ATPase" evidence="2">
    <location>
        <begin position="16"/>
        <end position="140"/>
    </location>
</feature>
<keyword evidence="1" id="KW-0418">Kinase</keyword>
<comment type="caution">
    <text evidence="3">The sequence shown here is derived from an EMBL/GenBank/DDBJ whole genome shotgun (WGS) entry which is preliminary data.</text>
</comment>
<accession>A0ABS4Y5F4</accession>
<dbReference type="Pfam" id="PF13581">
    <property type="entry name" value="HATPase_c_2"/>
    <property type="match status" value="1"/>
</dbReference>
<keyword evidence="1" id="KW-0723">Serine/threonine-protein kinase</keyword>